<evidence type="ECO:0000256" key="1">
    <source>
        <dbReference type="PROSITE-ProRule" id="PRU00042"/>
    </source>
</evidence>
<dbReference type="PROSITE" id="PS50157">
    <property type="entry name" value="ZINC_FINGER_C2H2_2"/>
    <property type="match status" value="1"/>
</dbReference>
<keyword evidence="1" id="KW-0862">Zinc</keyword>
<evidence type="ECO:0000259" key="2">
    <source>
        <dbReference type="PROSITE" id="PS50157"/>
    </source>
</evidence>
<evidence type="ECO:0000313" key="4">
    <source>
        <dbReference type="Proteomes" id="UP000475862"/>
    </source>
</evidence>
<organism evidence="3 4">
    <name type="scientific">Aphis glycines</name>
    <name type="common">Soybean aphid</name>
    <dbReference type="NCBI Taxonomy" id="307491"/>
    <lineage>
        <taxon>Eukaryota</taxon>
        <taxon>Metazoa</taxon>
        <taxon>Ecdysozoa</taxon>
        <taxon>Arthropoda</taxon>
        <taxon>Hexapoda</taxon>
        <taxon>Insecta</taxon>
        <taxon>Pterygota</taxon>
        <taxon>Neoptera</taxon>
        <taxon>Paraneoptera</taxon>
        <taxon>Hemiptera</taxon>
        <taxon>Sternorrhyncha</taxon>
        <taxon>Aphidomorpha</taxon>
        <taxon>Aphidoidea</taxon>
        <taxon>Aphididae</taxon>
        <taxon>Aphidini</taxon>
        <taxon>Aphis</taxon>
        <taxon>Aphis</taxon>
    </lineage>
</organism>
<evidence type="ECO:0000313" key="3">
    <source>
        <dbReference type="EMBL" id="KAE9521623.1"/>
    </source>
</evidence>
<comment type="caution">
    <text evidence="3">The sequence shown here is derived from an EMBL/GenBank/DDBJ whole genome shotgun (WGS) entry which is preliminary data.</text>
</comment>
<keyword evidence="4" id="KW-1185">Reference proteome</keyword>
<proteinExistence type="predicted"/>
<dbReference type="GO" id="GO:0008270">
    <property type="term" value="F:zinc ion binding"/>
    <property type="evidence" value="ECO:0007669"/>
    <property type="project" value="UniProtKB-KW"/>
</dbReference>
<reference evidence="3 4" key="1">
    <citation type="submission" date="2019-08" db="EMBL/GenBank/DDBJ databases">
        <title>The genome of the soybean aphid Biotype 1, its phylome, world population structure and adaptation to the North American continent.</title>
        <authorList>
            <person name="Giordano R."/>
            <person name="Donthu R.K."/>
            <person name="Hernandez A.G."/>
            <person name="Wright C.L."/>
            <person name="Zimin A.V."/>
        </authorList>
    </citation>
    <scope>NUCLEOTIDE SEQUENCE [LARGE SCALE GENOMIC DNA]</scope>
    <source>
        <tissue evidence="3">Whole aphids</tissue>
    </source>
</reference>
<keyword evidence="1" id="KW-0863">Zinc-finger</keyword>
<dbReference type="Proteomes" id="UP000475862">
    <property type="component" value="Unassembled WGS sequence"/>
</dbReference>
<feature type="domain" description="C2H2-type" evidence="2">
    <location>
        <begin position="182"/>
        <end position="206"/>
    </location>
</feature>
<dbReference type="OrthoDB" id="6622168at2759"/>
<protein>
    <recommendedName>
        <fullName evidence="2">C2H2-type domain-containing protein</fullName>
    </recommendedName>
</protein>
<name>A0A6G0STD6_APHGL</name>
<gene>
    <name evidence="3" type="ORF">AGLY_017991</name>
</gene>
<dbReference type="AlphaFoldDB" id="A0A6G0STD6"/>
<dbReference type="PROSITE" id="PS00028">
    <property type="entry name" value="ZINC_FINGER_C2H2_1"/>
    <property type="match status" value="1"/>
</dbReference>
<accession>A0A6G0STD6</accession>
<dbReference type="InterPro" id="IPR013087">
    <property type="entry name" value="Znf_C2H2_type"/>
</dbReference>
<dbReference type="EMBL" id="VYZN01002552">
    <property type="protein sequence ID" value="KAE9521623.1"/>
    <property type="molecule type" value="Genomic_DNA"/>
</dbReference>
<sequence>MALLTKFKLFIQCFRKYIDDNNINFGAKNLEYIVELNNSKKPVKSYMIYINRITIMYIVMKSMLLYVINDERFNYNINDEKNIHESIVKKIITFGLTVHPYILIVGSIFEEINFEERIQSFLVINNINYKLETPRKAVDTCFKSFFTLYYKYSVEGEQFFASVNFLTSHFNTQHDMKSITEYICDENECFRSFSSLNSFKKHLKQHNIYNNVVPAVVVDHVSSISSSAIENNELWEIKVDNTTNNETPNKTVEAHALSLSCKWYGQLGIRRNKVQDILDDVQFFMQSCLSILKLNIDKNRQVFLMIMIKNIFICDPFVKMKTKHLRLKILDDIRVLIRPVKNIIGYKMDDKLYHDRVVLEPKEVIPLWIVFKKIFEHFRFPRSYRQCKSSGCCYKLSVVCTQVVSVPSIFEQRLLVAQ</sequence>
<keyword evidence="1" id="KW-0479">Metal-binding</keyword>